<evidence type="ECO:0008006" key="5">
    <source>
        <dbReference type="Google" id="ProtNLM"/>
    </source>
</evidence>
<feature type="compositionally biased region" description="Basic and acidic residues" evidence="1">
    <location>
        <begin position="158"/>
        <end position="172"/>
    </location>
</feature>
<gene>
    <name evidence="3" type="ORF">BXY39_0676</name>
</gene>
<evidence type="ECO:0000313" key="4">
    <source>
        <dbReference type="Proteomes" id="UP000271227"/>
    </source>
</evidence>
<keyword evidence="2" id="KW-0812">Transmembrane</keyword>
<comment type="caution">
    <text evidence="3">The sequence shown here is derived from an EMBL/GenBank/DDBJ whole genome shotgun (WGS) entry which is preliminary data.</text>
</comment>
<proteinExistence type="predicted"/>
<dbReference type="OrthoDB" id="7161229at2"/>
<evidence type="ECO:0000313" key="3">
    <source>
        <dbReference type="EMBL" id="RMB12184.1"/>
    </source>
</evidence>
<dbReference type="EMBL" id="REFR01000009">
    <property type="protein sequence ID" value="RMB12184.1"/>
    <property type="molecule type" value="Genomic_DNA"/>
</dbReference>
<keyword evidence="2" id="KW-1133">Transmembrane helix</keyword>
<keyword evidence="2" id="KW-0472">Membrane</keyword>
<evidence type="ECO:0000256" key="1">
    <source>
        <dbReference type="SAM" id="MobiDB-lite"/>
    </source>
</evidence>
<accession>A0A3M0CRJ8</accession>
<evidence type="ECO:0000256" key="2">
    <source>
        <dbReference type="SAM" id="Phobius"/>
    </source>
</evidence>
<name>A0A3M0CRJ8_9PROT</name>
<dbReference type="Gene3D" id="3.30.1150.10">
    <property type="match status" value="1"/>
</dbReference>
<protein>
    <recommendedName>
        <fullName evidence="5">Cell division and transport-associated protein TolA</fullName>
    </recommendedName>
</protein>
<reference evidence="3 4" key="1">
    <citation type="submission" date="2018-10" db="EMBL/GenBank/DDBJ databases">
        <title>Genomic Encyclopedia of Archaeal and Bacterial Type Strains, Phase II (KMG-II): from individual species to whole genera.</title>
        <authorList>
            <person name="Goeker M."/>
        </authorList>
    </citation>
    <scope>NUCLEOTIDE SEQUENCE [LARGE SCALE GENOMIC DNA]</scope>
    <source>
        <strain evidence="3 4">DSM 25217</strain>
    </source>
</reference>
<dbReference type="SUPFAM" id="SSF74653">
    <property type="entry name" value="TolA/TonB C-terminal domain"/>
    <property type="match status" value="1"/>
</dbReference>
<dbReference type="InParanoid" id="A0A3M0CRJ8"/>
<dbReference type="RefSeq" id="WP_121937378.1">
    <property type="nucleotide sequence ID" value="NZ_REFR01000009.1"/>
</dbReference>
<organism evidence="3 4">
    <name type="scientific">Eilatimonas milleporae</name>
    <dbReference type="NCBI Taxonomy" id="911205"/>
    <lineage>
        <taxon>Bacteria</taxon>
        <taxon>Pseudomonadati</taxon>
        <taxon>Pseudomonadota</taxon>
        <taxon>Alphaproteobacteria</taxon>
        <taxon>Kordiimonadales</taxon>
        <taxon>Kordiimonadaceae</taxon>
        <taxon>Eilatimonas</taxon>
    </lineage>
</organism>
<feature type="region of interest" description="Disordered" evidence="1">
    <location>
        <begin position="53"/>
        <end position="176"/>
    </location>
</feature>
<keyword evidence="4" id="KW-1185">Reference proteome</keyword>
<feature type="transmembrane region" description="Helical" evidence="2">
    <location>
        <begin position="6"/>
        <end position="26"/>
    </location>
</feature>
<dbReference type="AlphaFoldDB" id="A0A3M0CRJ8"/>
<sequence>MTGGRIGWILSLLLHTAVFTAAVVGLPSLSRSRPAPPPPVAVEFVRIAEKTQVAAPKAPEVAEEQTVRQQPQYARDEPADSGDPDTVPLPEVAAKAVTDIPKPAPKPKPRPEDVKRAKLRTSVRPSAKPKPPSRLKSSRIAALIDRSIKEEDEAAPSEADKTAAEEKEEKPQSRLAGLRGAIATASLRDALSNKLSKCWFFPGGAKNIETFEVTVRIWLRPDGSLSRTPEYVNARDLSNDYYRVFAESALRAVGNCAPYEEASQYIQTGQRYIDFNFNGAEFSGS</sequence>
<dbReference type="Proteomes" id="UP000271227">
    <property type="component" value="Unassembled WGS sequence"/>
</dbReference>